<organism evidence="1 2">
    <name type="scientific">Bacteroides ovatus</name>
    <dbReference type="NCBI Taxonomy" id="28116"/>
    <lineage>
        <taxon>Bacteria</taxon>
        <taxon>Pseudomonadati</taxon>
        <taxon>Bacteroidota</taxon>
        <taxon>Bacteroidia</taxon>
        <taxon>Bacteroidales</taxon>
        <taxon>Bacteroidaceae</taxon>
        <taxon>Bacteroides</taxon>
    </lineage>
</organism>
<dbReference type="AlphaFoldDB" id="A0A5M5C012"/>
<gene>
    <name evidence="1" type="ORF">F3D71_16185</name>
</gene>
<dbReference type="InterPro" id="IPR025591">
    <property type="entry name" value="RloB"/>
</dbReference>
<protein>
    <submittedName>
        <fullName evidence="1">RloB domain-containing protein</fullName>
    </submittedName>
</protein>
<reference evidence="1 2" key="1">
    <citation type="journal article" date="2019" name="Nat. Med.">
        <title>A library of human gut bacterial isolates paired with longitudinal multiomics data enables mechanistic microbiome research.</title>
        <authorList>
            <person name="Poyet M."/>
            <person name="Groussin M."/>
            <person name="Gibbons S.M."/>
            <person name="Avila-Pacheco J."/>
            <person name="Jiang X."/>
            <person name="Kearney S.M."/>
            <person name="Perrotta A.R."/>
            <person name="Berdy B."/>
            <person name="Zhao S."/>
            <person name="Lieberman T.D."/>
            <person name="Swanson P.K."/>
            <person name="Smith M."/>
            <person name="Roesemann S."/>
            <person name="Alexander J.E."/>
            <person name="Rich S.A."/>
            <person name="Livny J."/>
            <person name="Vlamakis H."/>
            <person name="Clish C."/>
            <person name="Bullock K."/>
            <person name="Deik A."/>
            <person name="Scott J."/>
            <person name="Pierce K.A."/>
            <person name="Xavier R.J."/>
            <person name="Alm E.J."/>
        </authorList>
    </citation>
    <scope>NUCLEOTIDE SEQUENCE [LARGE SCALE GENOMIC DNA]</scope>
    <source>
        <strain evidence="1 2">BIOML-A163</strain>
    </source>
</reference>
<name>A0A5M5C012_BACOV</name>
<accession>A0A5M5C012</accession>
<sequence>MPVRALKGYEKTDGTLSYSIVCVISGGERKEKDFLRELIRQKELRSLRVAFVSKEGQGLQPYQMEAIWAAIRQSGEVALANQHYQLDEMDKVFLLSDVDEFYDQLVKISNESDNQEAAQWIVSNPCFEIWLYYCFKNDPETDLESLKSSDAAKRSQEMKHLGNTLVPGGLNPLRAFEQMAEGIAHSREHYAEDEQRIPLLYATQMHEMAQYLINTMNRTANEYNEFIQRKQAWREKMKRKD</sequence>
<dbReference type="EMBL" id="VWLE01000241">
    <property type="protein sequence ID" value="KAA3949221.1"/>
    <property type="molecule type" value="Genomic_DNA"/>
</dbReference>
<dbReference type="Pfam" id="PF13707">
    <property type="entry name" value="RloB"/>
    <property type="match status" value="1"/>
</dbReference>
<evidence type="ECO:0000313" key="2">
    <source>
        <dbReference type="Proteomes" id="UP000323717"/>
    </source>
</evidence>
<proteinExistence type="predicted"/>
<evidence type="ECO:0000313" key="1">
    <source>
        <dbReference type="EMBL" id="KAA3949221.1"/>
    </source>
</evidence>
<dbReference type="Proteomes" id="UP000323717">
    <property type="component" value="Unassembled WGS sequence"/>
</dbReference>
<comment type="caution">
    <text evidence="1">The sequence shown here is derived from an EMBL/GenBank/DDBJ whole genome shotgun (WGS) entry which is preliminary data.</text>
</comment>